<protein>
    <submittedName>
        <fullName evidence="2">Uncharacterized protein</fullName>
    </submittedName>
</protein>
<dbReference type="KEGG" id="uam:UABAM_06562"/>
<dbReference type="EMBL" id="AP019860">
    <property type="protein sequence ID" value="BBM88146.1"/>
    <property type="molecule type" value="Genomic_DNA"/>
</dbReference>
<keyword evidence="1" id="KW-0812">Transmembrane</keyword>
<keyword evidence="1" id="KW-1133">Transmembrane helix</keyword>
<keyword evidence="3" id="KW-1185">Reference proteome</keyword>
<evidence type="ECO:0000313" key="3">
    <source>
        <dbReference type="Proteomes" id="UP000326354"/>
    </source>
</evidence>
<evidence type="ECO:0000256" key="1">
    <source>
        <dbReference type="SAM" id="Phobius"/>
    </source>
</evidence>
<gene>
    <name evidence="2" type="ORF">UABAM_06562</name>
</gene>
<sequence length="136" mass="15520">MSDEPVRPHKPVAALAAIFCLFNGALLYLTSLDFTGDGGMGTSQSQQQNEKTTQKNLKTIYFQTTADKIMYMGKEISFAEFSQIVKATQRKNKIPEIYFGEDTTNGLHQRIVYFFKHNNITYRRVEKTSLQSSVKH</sequence>
<dbReference type="Proteomes" id="UP000326354">
    <property type="component" value="Chromosome"/>
</dbReference>
<evidence type="ECO:0000313" key="2">
    <source>
        <dbReference type="EMBL" id="BBM88146.1"/>
    </source>
</evidence>
<dbReference type="RefSeq" id="WP_151972364.1">
    <property type="nucleotide sequence ID" value="NZ_AP019860.1"/>
</dbReference>
<proteinExistence type="predicted"/>
<reference evidence="2 3" key="1">
    <citation type="submission" date="2019-08" db="EMBL/GenBank/DDBJ databases">
        <title>Complete genome sequence of Candidatus Uab amorphum.</title>
        <authorList>
            <person name="Shiratori T."/>
            <person name="Suzuki S."/>
            <person name="Kakizawa Y."/>
            <person name="Ishida K."/>
        </authorList>
    </citation>
    <scope>NUCLEOTIDE SEQUENCE [LARGE SCALE GENOMIC DNA]</scope>
    <source>
        <strain evidence="2 3">SRT547</strain>
    </source>
</reference>
<keyword evidence="1" id="KW-0472">Membrane</keyword>
<name>A0A5S9F6R2_UABAM</name>
<feature type="transmembrane region" description="Helical" evidence="1">
    <location>
        <begin position="12"/>
        <end position="30"/>
    </location>
</feature>
<dbReference type="AlphaFoldDB" id="A0A5S9F6R2"/>
<organism evidence="2 3">
    <name type="scientific">Uabimicrobium amorphum</name>
    <dbReference type="NCBI Taxonomy" id="2596890"/>
    <lineage>
        <taxon>Bacteria</taxon>
        <taxon>Pseudomonadati</taxon>
        <taxon>Planctomycetota</taxon>
        <taxon>Candidatus Uabimicrobiia</taxon>
        <taxon>Candidatus Uabimicrobiales</taxon>
        <taxon>Candidatus Uabimicrobiaceae</taxon>
        <taxon>Candidatus Uabimicrobium</taxon>
    </lineage>
</organism>
<accession>A0A5S9F6R2</accession>